<evidence type="ECO:0000313" key="2">
    <source>
        <dbReference type="Proteomes" id="UP000631114"/>
    </source>
</evidence>
<gene>
    <name evidence="1" type="ORF">IFM89_017587</name>
</gene>
<evidence type="ECO:0000313" key="1">
    <source>
        <dbReference type="EMBL" id="KAF9605568.1"/>
    </source>
</evidence>
<dbReference type="PANTHER" id="PTHR16134:SF36">
    <property type="entry name" value="TRANSPORT INHIBITOR RESPONSE 1-LIKE PROTEIN"/>
    <property type="match status" value="1"/>
</dbReference>
<comment type="caution">
    <text evidence="1">The sequence shown here is derived from an EMBL/GenBank/DDBJ whole genome shotgun (WGS) entry which is preliminary data.</text>
</comment>
<dbReference type="InterPro" id="IPR032675">
    <property type="entry name" value="LRR_dom_sf"/>
</dbReference>
<protein>
    <submittedName>
        <fullName evidence="1">Uncharacterized protein</fullName>
    </submittedName>
</protein>
<dbReference type="AlphaFoldDB" id="A0A835HWD0"/>
<name>A0A835HWD0_9MAGN</name>
<sequence>MYRFHLHSFDILDSQLLHLNSILRGKAPLNSKAKKEDKEDYLIDAPVSIGDDFSFSGCIAYLHEDSFAREDSDSPVSEVGLVAISEGCKKLCSILHFCNKMTNAAVVAMSKNYPDLVVFRLCIMGRHLPDHLTGEPMDMGFGAIVMNCKKLIRLALSGLLTDKAFYYIGQYGKLVRTLSVAFEGDTDVALTYVLRDSLNARSLRLEIALLGMQEQVFVLGLFARLRSPFDYVKSQIQKMRPNAIGKYSFCAL</sequence>
<dbReference type="Gene3D" id="3.80.10.10">
    <property type="entry name" value="Ribonuclease Inhibitor"/>
    <property type="match status" value="1"/>
</dbReference>
<accession>A0A835HWD0</accession>
<dbReference type="OrthoDB" id="550575at2759"/>
<dbReference type="GO" id="GO:0031146">
    <property type="term" value="P:SCF-dependent proteasomal ubiquitin-dependent protein catabolic process"/>
    <property type="evidence" value="ECO:0007669"/>
    <property type="project" value="TreeGrafter"/>
</dbReference>
<dbReference type="PANTHER" id="PTHR16134">
    <property type="entry name" value="F-BOX/TPR REPEAT PROTEIN POF3"/>
    <property type="match status" value="1"/>
</dbReference>
<keyword evidence="2" id="KW-1185">Reference proteome</keyword>
<dbReference type="Proteomes" id="UP000631114">
    <property type="component" value="Unassembled WGS sequence"/>
</dbReference>
<reference evidence="1 2" key="1">
    <citation type="submission" date="2020-10" db="EMBL/GenBank/DDBJ databases">
        <title>The Coptis chinensis genome and diversification of protoberbering-type alkaloids.</title>
        <authorList>
            <person name="Wang B."/>
            <person name="Shu S."/>
            <person name="Song C."/>
            <person name="Liu Y."/>
        </authorList>
    </citation>
    <scope>NUCLEOTIDE SEQUENCE [LARGE SCALE GENOMIC DNA]</scope>
    <source>
        <strain evidence="1">HL-2020</strain>
        <tissue evidence="1">Leaf</tissue>
    </source>
</reference>
<organism evidence="1 2">
    <name type="scientific">Coptis chinensis</name>
    <dbReference type="NCBI Taxonomy" id="261450"/>
    <lineage>
        <taxon>Eukaryota</taxon>
        <taxon>Viridiplantae</taxon>
        <taxon>Streptophyta</taxon>
        <taxon>Embryophyta</taxon>
        <taxon>Tracheophyta</taxon>
        <taxon>Spermatophyta</taxon>
        <taxon>Magnoliopsida</taxon>
        <taxon>Ranunculales</taxon>
        <taxon>Ranunculaceae</taxon>
        <taxon>Coptidoideae</taxon>
        <taxon>Coptis</taxon>
    </lineage>
</organism>
<dbReference type="EMBL" id="JADFTS010000005">
    <property type="protein sequence ID" value="KAF9605568.1"/>
    <property type="molecule type" value="Genomic_DNA"/>
</dbReference>
<dbReference type="GO" id="GO:0019005">
    <property type="term" value="C:SCF ubiquitin ligase complex"/>
    <property type="evidence" value="ECO:0007669"/>
    <property type="project" value="TreeGrafter"/>
</dbReference>
<proteinExistence type="predicted"/>